<dbReference type="PANTHER" id="PTHR43245:SF13">
    <property type="entry name" value="UDP-D-APIOSE_UDP-D-XYLOSE SYNTHASE 2"/>
    <property type="match status" value="1"/>
</dbReference>
<dbReference type="PANTHER" id="PTHR43245">
    <property type="entry name" value="BIFUNCTIONAL POLYMYXIN RESISTANCE PROTEIN ARNA"/>
    <property type="match status" value="1"/>
</dbReference>
<proteinExistence type="predicted"/>
<dbReference type="EMBL" id="WUUU01000006">
    <property type="protein sequence ID" value="MXR19466.1"/>
    <property type="molecule type" value="Genomic_DNA"/>
</dbReference>
<dbReference type="InterPro" id="IPR001509">
    <property type="entry name" value="Epimerase_deHydtase"/>
</dbReference>
<accession>A0A6B0SFR4</accession>
<gene>
    <name evidence="2" type="ORF">GRX66_02175</name>
</gene>
<dbReference type="PRINTS" id="PR01713">
    <property type="entry name" value="NUCEPIMERASE"/>
</dbReference>
<dbReference type="Proteomes" id="UP000471521">
    <property type="component" value="Unassembled WGS sequence"/>
</dbReference>
<dbReference type="Gene3D" id="3.40.50.720">
    <property type="entry name" value="NAD(P)-binding Rossmann-like Domain"/>
    <property type="match status" value="1"/>
</dbReference>
<evidence type="ECO:0000259" key="1">
    <source>
        <dbReference type="Pfam" id="PF01370"/>
    </source>
</evidence>
<dbReference type="AlphaFoldDB" id="A0A6B0SFR4"/>
<feature type="domain" description="NAD-dependent epimerase/dehydratase" evidence="1">
    <location>
        <begin position="9"/>
        <end position="238"/>
    </location>
</feature>
<name>A0A6B0SFR4_9EURY</name>
<sequence length="309" mass="33440">MAHIEDRDILVTGGAGFVGSHVADALLPENDVTILDNLSSGKREYVPDGATVHEADIREPGVLDDLTESVDIVFHEAAIVSVEQSVDRPVDSHETNTTATLELLELARQRDFRVVLASSAAIYGHPDTVPIPEDESKEPTSPYGLDKLTIDHYARLYHDLYGVETVALRYFNIYGPRQTGGDYAGVISIFRKQARTGNPITIDGDGTQTRDFVHISDVVAANLLAATTEHVGNAYNVGTGTSTTINELAELVAELADSNSPTAHTDPRQGDIDESVADISRAQTELGYEPTISIREGLRSLSERTNAED</sequence>
<reference evidence="2 3" key="1">
    <citation type="submission" date="2019-12" db="EMBL/GenBank/DDBJ databases">
        <title>Isolation and characterization of three novel carbon monoxide-oxidizing members of Halobacteria from salione crusts and soils.</title>
        <authorList>
            <person name="Myers M.R."/>
            <person name="King G.M."/>
        </authorList>
    </citation>
    <scope>NUCLEOTIDE SEQUENCE [LARGE SCALE GENOMIC DNA]</scope>
    <source>
        <strain evidence="2 3">PCN9</strain>
    </source>
</reference>
<dbReference type="OrthoDB" id="4907at2157"/>
<protein>
    <submittedName>
        <fullName evidence="2">NAD-dependent epimerase/dehydratase family protein</fullName>
    </submittedName>
</protein>
<keyword evidence="3" id="KW-1185">Reference proteome</keyword>
<dbReference type="RefSeq" id="WP_159525053.1">
    <property type="nucleotide sequence ID" value="NZ_WUUU01000006.1"/>
</dbReference>
<evidence type="ECO:0000313" key="3">
    <source>
        <dbReference type="Proteomes" id="UP000471521"/>
    </source>
</evidence>
<dbReference type="SUPFAM" id="SSF51735">
    <property type="entry name" value="NAD(P)-binding Rossmann-fold domains"/>
    <property type="match status" value="1"/>
</dbReference>
<comment type="caution">
    <text evidence="2">The sequence shown here is derived from an EMBL/GenBank/DDBJ whole genome shotgun (WGS) entry which is preliminary data.</text>
</comment>
<dbReference type="InterPro" id="IPR036291">
    <property type="entry name" value="NAD(P)-bd_dom_sf"/>
</dbReference>
<dbReference type="Pfam" id="PF01370">
    <property type="entry name" value="Epimerase"/>
    <property type="match status" value="1"/>
</dbReference>
<organism evidence="2 3">
    <name type="scientific">Halobacterium bonnevillei</name>
    <dbReference type="NCBI Taxonomy" id="2692200"/>
    <lineage>
        <taxon>Archaea</taxon>
        <taxon>Methanobacteriati</taxon>
        <taxon>Methanobacteriota</taxon>
        <taxon>Stenosarchaea group</taxon>
        <taxon>Halobacteria</taxon>
        <taxon>Halobacteriales</taxon>
        <taxon>Halobacteriaceae</taxon>
        <taxon>Halobacterium</taxon>
    </lineage>
</organism>
<evidence type="ECO:0000313" key="2">
    <source>
        <dbReference type="EMBL" id="MXR19466.1"/>
    </source>
</evidence>
<dbReference type="InterPro" id="IPR050177">
    <property type="entry name" value="Lipid_A_modif_metabolic_enz"/>
</dbReference>